<dbReference type="Proteomes" id="UP000178925">
    <property type="component" value="Unassembled WGS sequence"/>
</dbReference>
<evidence type="ECO:0008006" key="3">
    <source>
        <dbReference type="Google" id="ProtNLM"/>
    </source>
</evidence>
<dbReference type="STRING" id="1797995.A2242_01475"/>
<accession>A0A1F5SIT9</accession>
<reference evidence="1 2" key="1">
    <citation type="journal article" date="2016" name="Nat. Commun.">
        <title>Thousands of microbial genomes shed light on interconnected biogeochemical processes in an aquifer system.</title>
        <authorList>
            <person name="Anantharaman K."/>
            <person name="Brown C.T."/>
            <person name="Hug L.A."/>
            <person name="Sharon I."/>
            <person name="Castelle C.J."/>
            <person name="Probst A.J."/>
            <person name="Thomas B.C."/>
            <person name="Singh A."/>
            <person name="Wilkins M.J."/>
            <person name="Karaoz U."/>
            <person name="Brodie E.L."/>
            <person name="Williams K.H."/>
            <person name="Hubbard S.S."/>
            <person name="Banfield J.F."/>
        </authorList>
    </citation>
    <scope>NUCLEOTIDE SEQUENCE [LARGE SCALE GENOMIC DNA]</scope>
</reference>
<sequence>MENKENQIDDLISIYPFNEYEYVISNLLKCNKIKLNDYLEIRNEYLIKNEYLHIYENYRSPAEFGITWAQSHIHSIIPEMKKPTKKEYPDFDNEYDFSCQYKKKHIRIEVKASRAVDAKSDDPLYVKALAWNSNRPFDMNFQQVKPSHCDVFIWVAVWRDIIKYWVFASKEVEKNKYYSKRQHRGNIGEGQLHLNHDNIKEFIKYEAKPKELLDKIILAYKRQHSKK</sequence>
<dbReference type="AlphaFoldDB" id="A0A1F5SIT9"/>
<organism evidence="1 2">
    <name type="scientific">Candidatus Falkowbacteria bacterium RIFOXYA2_FULL_47_9</name>
    <dbReference type="NCBI Taxonomy" id="1797995"/>
    <lineage>
        <taxon>Bacteria</taxon>
        <taxon>Candidatus Falkowiibacteriota</taxon>
    </lineage>
</organism>
<evidence type="ECO:0000313" key="2">
    <source>
        <dbReference type="Proteomes" id="UP000178925"/>
    </source>
</evidence>
<proteinExistence type="predicted"/>
<dbReference type="EMBL" id="MFGC01000042">
    <property type="protein sequence ID" value="OGF26600.1"/>
    <property type="molecule type" value="Genomic_DNA"/>
</dbReference>
<name>A0A1F5SIT9_9BACT</name>
<comment type="caution">
    <text evidence="1">The sequence shown here is derived from an EMBL/GenBank/DDBJ whole genome shotgun (WGS) entry which is preliminary data.</text>
</comment>
<evidence type="ECO:0000313" key="1">
    <source>
        <dbReference type="EMBL" id="OGF26600.1"/>
    </source>
</evidence>
<gene>
    <name evidence="1" type="ORF">A2242_01475</name>
</gene>
<protein>
    <recommendedName>
        <fullName evidence="3">Restriction endonuclease</fullName>
    </recommendedName>
</protein>